<feature type="domain" description="Amidohydrolase-related" evidence="1">
    <location>
        <begin position="121"/>
        <end position="267"/>
    </location>
</feature>
<dbReference type="GO" id="GO:0016787">
    <property type="term" value="F:hydrolase activity"/>
    <property type="evidence" value="ECO:0007669"/>
    <property type="project" value="UniProtKB-KW"/>
</dbReference>
<dbReference type="Gene3D" id="3.20.20.140">
    <property type="entry name" value="Metal-dependent hydrolases"/>
    <property type="match status" value="1"/>
</dbReference>
<keyword evidence="3" id="KW-1185">Reference proteome</keyword>
<dbReference type="Proteomes" id="UP000053331">
    <property type="component" value="Unassembled WGS sequence"/>
</dbReference>
<dbReference type="Pfam" id="PF04909">
    <property type="entry name" value="Amidohydro_2"/>
    <property type="match status" value="1"/>
</dbReference>
<dbReference type="EMBL" id="JNFH02000003">
    <property type="protein sequence ID" value="KDS90913.1"/>
    <property type="molecule type" value="Genomic_DNA"/>
</dbReference>
<dbReference type="AlphaFoldDB" id="A0A081EU25"/>
<comment type="caution">
    <text evidence="2">The sequence shown here is derived from an EMBL/GenBank/DDBJ whole genome shotgun (WGS) entry which is preliminary data.</text>
</comment>
<organism evidence="2 3">
    <name type="scientific">Halorubrum saccharovorum</name>
    <dbReference type="NCBI Taxonomy" id="2248"/>
    <lineage>
        <taxon>Archaea</taxon>
        <taxon>Methanobacteriati</taxon>
        <taxon>Methanobacteriota</taxon>
        <taxon>Stenosarchaea group</taxon>
        <taxon>Halobacteria</taxon>
        <taxon>Halobacteriales</taxon>
        <taxon>Haloferacaceae</taxon>
        <taxon>Halorubrum</taxon>
    </lineage>
</organism>
<evidence type="ECO:0000259" key="1">
    <source>
        <dbReference type="Pfam" id="PF04909"/>
    </source>
</evidence>
<dbReference type="RefSeq" id="WP_050023129.1">
    <property type="nucleotide sequence ID" value="NZ_JNFH02000003.1"/>
</dbReference>
<dbReference type="SUPFAM" id="SSF51556">
    <property type="entry name" value="Metallo-dependent hydrolases"/>
    <property type="match status" value="1"/>
</dbReference>
<proteinExistence type="predicted"/>
<dbReference type="InterPro" id="IPR006680">
    <property type="entry name" value="Amidohydro-rel"/>
</dbReference>
<name>A0A081EU25_9EURY</name>
<evidence type="ECO:0000313" key="2">
    <source>
        <dbReference type="EMBL" id="KDS90913.1"/>
    </source>
</evidence>
<accession>A0A081EU25</accession>
<reference evidence="2 3" key="1">
    <citation type="journal article" date="2015" name="Genome Announc.">
        <title>Draft genome sequence of a Halorubrum H3 strain isolated from the burlinskoye salt lake (Altai Krai, Russia).</title>
        <authorList>
            <person name="Rozanov A.S."/>
            <person name="Bryanskaya A.V."/>
            <person name="Malup T.K."/>
            <person name="Kotenko A.V."/>
            <person name="Peltek S.E."/>
        </authorList>
    </citation>
    <scope>NUCLEOTIDE SEQUENCE [LARGE SCALE GENOMIC DNA]</scope>
    <source>
        <strain evidence="2 3">H3</strain>
    </source>
</reference>
<dbReference type="OrthoDB" id="259294at2157"/>
<gene>
    <name evidence="2" type="ORF">FK85_08450</name>
</gene>
<evidence type="ECO:0000313" key="3">
    <source>
        <dbReference type="Proteomes" id="UP000053331"/>
    </source>
</evidence>
<dbReference type="InterPro" id="IPR032466">
    <property type="entry name" value="Metal_Hydrolase"/>
</dbReference>
<sequence>MLGLEHDFRIVDTRATLDPDESSVATHGRDISPELLEREMLQAGVVRAVASPGRRATGQSYLRANNAVARLSIDRPFVAFARLNGPRDPGSGPVSAVKNLRAERDDHHARPDDVEQYSYDDRFHGFTLVPHADGLPNEDVLTRLEDADLPVIVHAGREFPPEAVERELLEYDMPVVLASFGGYPLDADLMNETLDLLEVYDRLYVETSAVRYREVLERGVLEHPDRVLFGSGAPDVHPNVGVMEVLTLDVSEDLMRRVFAKNPARLIPALAEGADV</sequence>
<protein>
    <submittedName>
        <fullName evidence="2">Amidohydrolase</fullName>
    </submittedName>
</protein>